<dbReference type="OrthoDB" id="10626344at2759"/>
<name>A0A8J1TKF5_OWEFU</name>
<dbReference type="Proteomes" id="UP000749559">
    <property type="component" value="Unassembled WGS sequence"/>
</dbReference>
<feature type="compositionally biased region" description="Low complexity" evidence="1">
    <location>
        <begin position="17"/>
        <end position="26"/>
    </location>
</feature>
<feature type="compositionally biased region" description="Polar residues" evidence="1">
    <location>
        <begin position="1"/>
        <end position="16"/>
    </location>
</feature>
<evidence type="ECO:0000313" key="3">
    <source>
        <dbReference type="Proteomes" id="UP000749559"/>
    </source>
</evidence>
<evidence type="ECO:0000313" key="2">
    <source>
        <dbReference type="EMBL" id="CAH1801892.1"/>
    </source>
</evidence>
<organism evidence="2 3">
    <name type="scientific">Owenia fusiformis</name>
    <name type="common">Polychaete worm</name>
    <dbReference type="NCBI Taxonomy" id="6347"/>
    <lineage>
        <taxon>Eukaryota</taxon>
        <taxon>Metazoa</taxon>
        <taxon>Spiralia</taxon>
        <taxon>Lophotrochozoa</taxon>
        <taxon>Annelida</taxon>
        <taxon>Polychaeta</taxon>
        <taxon>Sedentaria</taxon>
        <taxon>Canalipalpata</taxon>
        <taxon>Sabellida</taxon>
        <taxon>Oweniida</taxon>
        <taxon>Oweniidae</taxon>
        <taxon>Owenia</taxon>
    </lineage>
</organism>
<dbReference type="EMBL" id="CAIIXF020000012">
    <property type="protein sequence ID" value="CAH1801892.1"/>
    <property type="molecule type" value="Genomic_DNA"/>
</dbReference>
<proteinExistence type="predicted"/>
<feature type="non-terminal residue" evidence="2">
    <location>
        <position position="1"/>
    </location>
</feature>
<sequence>ISSTNTSGTNTLRTDISSTNTSSTNTLRTDVSSKRTLRKDTLKTVTYPRNIIFGPHPEYFEDIRVKEHFEHLLNSHEKNIINIRVYKGLDYQNICVTHSEELIFSQIKHMYDLAGIKIGQHLNNEVMENLLQQLGPRLYNSSDYEYSVEWTQDHFHQNVHMKISETFLGKQTYGGSSFRIHVQGVHSFLCNVKDNFNRTYYVCCPYVPPCSNITITLMYMNYRAFLDNIPNVKPFSLILARIHNCDLHSRDQKSHEQFEKNMIEKVHCNRDPKFISKYGRWISKEGIQRWGLHSECLTKALKAKELKNCFKKLKKIDAYGDSHLRYTMAYFGSFFKNDFKVQDGGKWGFDHFNFNWCPGSPAVWKSLSKDFNLTVQNTKPLRSKPKDKQNGVILINNGSWDFMQGSFSEYLHNIQSLLVPLIRKYRQNSAWNTTRIIWLSNIAFPHEYRFIFDHGGHHKRNDFRAAGANALIESLILDLGVDFINQLVPTSIRSSDNVCSAHYICQRDVSGPEKARGDVGIAVANMLFDDMCT</sequence>
<reference evidence="2" key="1">
    <citation type="submission" date="2022-03" db="EMBL/GenBank/DDBJ databases">
        <authorList>
            <person name="Martin C."/>
        </authorList>
    </citation>
    <scope>NUCLEOTIDE SEQUENCE</scope>
</reference>
<dbReference type="AlphaFoldDB" id="A0A8J1TKF5"/>
<evidence type="ECO:0000256" key="1">
    <source>
        <dbReference type="SAM" id="MobiDB-lite"/>
    </source>
</evidence>
<feature type="region of interest" description="Disordered" evidence="1">
    <location>
        <begin position="1"/>
        <end position="33"/>
    </location>
</feature>
<comment type="caution">
    <text evidence="2">The sequence shown here is derived from an EMBL/GenBank/DDBJ whole genome shotgun (WGS) entry which is preliminary data.</text>
</comment>
<gene>
    <name evidence="2" type="ORF">OFUS_LOCUS25627</name>
</gene>
<keyword evidence="3" id="KW-1185">Reference proteome</keyword>
<protein>
    <submittedName>
        <fullName evidence="2">Uncharacterized protein</fullName>
    </submittedName>
</protein>
<accession>A0A8J1TKF5</accession>